<dbReference type="InterPro" id="IPR050039">
    <property type="entry name" value="MAB_1171c-like"/>
</dbReference>
<comment type="caution">
    <text evidence="4">The sequence shown here is derived from an EMBL/GenBank/DDBJ whole genome shotgun (WGS) entry which is preliminary data.</text>
</comment>
<feature type="domain" description="DUF6545" evidence="3">
    <location>
        <begin position="226"/>
        <end position="364"/>
    </location>
</feature>
<feature type="transmembrane region" description="Helical" evidence="2">
    <location>
        <begin position="202"/>
        <end position="224"/>
    </location>
</feature>
<dbReference type="InterPro" id="IPR046675">
    <property type="entry name" value="DUF6545"/>
</dbReference>
<sequence>MLWRYPSVGQGRKPRALWCTFCALATALTLRVPRIIRTVEDGTGIPDLTVLLMHLSGIAAIGFLLTWIAAMVSGDHTRVLTPRINLALTATVSTALTVLFFSVDRPRGQDPFLAHQSTPPLVAAYLWIWFCYLGIAMALASALFLHAFRRSARGLLRAGLGVMSAGCGIGVLYTVFRLLFLLESHRAGAFTSDTTTEEIAEVMQFAAILTILAGSTLPAGETLWRRVRTYRRLRRLRPLWRELTTAVPHVVLGEPPTAGDDLLAGDDARLLLHRRVIEIRDAALVLRAHVPPGLHQRALAAAAEAGLTGPDRQALAAAVALRCAARAELSGAVPPDTPAKDFLQTPDGETEDTWLTRISAAHRSPTSHTLADHLTPTPQPAGT</sequence>
<dbReference type="Pfam" id="PF20182">
    <property type="entry name" value="DUF6545"/>
    <property type="match status" value="1"/>
</dbReference>
<keyword evidence="2" id="KW-0812">Transmembrane</keyword>
<organism evidence="4 5">
    <name type="scientific">Streptomyces polychromogenes</name>
    <dbReference type="NCBI Taxonomy" id="67342"/>
    <lineage>
        <taxon>Bacteria</taxon>
        <taxon>Bacillati</taxon>
        <taxon>Actinomycetota</taxon>
        <taxon>Actinomycetes</taxon>
        <taxon>Kitasatosporales</taxon>
        <taxon>Streptomycetaceae</taxon>
        <taxon>Streptomyces</taxon>
    </lineage>
</organism>
<dbReference type="Proteomes" id="UP001501867">
    <property type="component" value="Unassembled WGS sequence"/>
</dbReference>
<keyword evidence="2" id="KW-0472">Membrane</keyword>
<evidence type="ECO:0000256" key="2">
    <source>
        <dbReference type="SAM" id="Phobius"/>
    </source>
</evidence>
<evidence type="ECO:0000259" key="3">
    <source>
        <dbReference type="Pfam" id="PF20182"/>
    </source>
</evidence>
<feature type="region of interest" description="Disordered" evidence="1">
    <location>
        <begin position="335"/>
        <end position="383"/>
    </location>
</feature>
<feature type="transmembrane region" description="Helical" evidence="2">
    <location>
        <begin position="53"/>
        <end position="72"/>
    </location>
</feature>
<gene>
    <name evidence="4" type="ORF">GCM10010302_40080</name>
</gene>
<feature type="transmembrane region" description="Helical" evidence="2">
    <location>
        <begin position="84"/>
        <end position="103"/>
    </location>
</feature>
<proteinExistence type="predicted"/>
<evidence type="ECO:0000256" key="1">
    <source>
        <dbReference type="SAM" id="MobiDB-lite"/>
    </source>
</evidence>
<feature type="transmembrane region" description="Helical" evidence="2">
    <location>
        <begin position="123"/>
        <end position="148"/>
    </location>
</feature>
<accession>A0ABP3F5Q7</accession>
<keyword evidence="2" id="KW-1133">Transmembrane helix</keyword>
<dbReference type="NCBIfam" id="NF042915">
    <property type="entry name" value="MAB_1171c_fam"/>
    <property type="match status" value="1"/>
</dbReference>
<evidence type="ECO:0000313" key="5">
    <source>
        <dbReference type="Proteomes" id="UP001501867"/>
    </source>
</evidence>
<protein>
    <recommendedName>
        <fullName evidence="3">DUF6545 domain-containing protein</fullName>
    </recommendedName>
</protein>
<name>A0ABP3F5Q7_9ACTN</name>
<dbReference type="EMBL" id="BAAABV010000018">
    <property type="protein sequence ID" value="GAA0297427.1"/>
    <property type="molecule type" value="Genomic_DNA"/>
</dbReference>
<evidence type="ECO:0000313" key="4">
    <source>
        <dbReference type="EMBL" id="GAA0297427.1"/>
    </source>
</evidence>
<reference evidence="5" key="1">
    <citation type="journal article" date="2019" name="Int. J. Syst. Evol. Microbiol.">
        <title>The Global Catalogue of Microorganisms (GCM) 10K type strain sequencing project: providing services to taxonomists for standard genome sequencing and annotation.</title>
        <authorList>
            <consortium name="The Broad Institute Genomics Platform"/>
            <consortium name="The Broad Institute Genome Sequencing Center for Infectious Disease"/>
            <person name="Wu L."/>
            <person name="Ma J."/>
        </authorList>
    </citation>
    <scope>NUCLEOTIDE SEQUENCE [LARGE SCALE GENOMIC DNA]</scope>
    <source>
        <strain evidence="5">JCM 4505</strain>
    </source>
</reference>
<keyword evidence="5" id="KW-1185">Reference proteome</keyword>
<feature type="transmembrane region" description="Helical" evidence="2">
    <location>
        <begin position="160"/>
        <end position="182"/>
    </location>
</feature>